<evidence type="ECO:0000256" key="12">
    <source>
        <dbReference type="ARBA" id="ARBA00031220"/>
    </source>
</evidence>
<reference evidence="18" key="1">
    <citation type="submission" date="2019-02" db="EMBL/GenBank/DDBJ databases">
        <title>A novel Candidatus Liberibacter species associated with the New Zealand native fuchsia psyllid, Ctenarytaina fuchsiae.</title>
        <authorList>
            <person name="Thompson S.M."/>
            <person name="Jorgensen N."/>
            <person name="David C."/>
            <person name="Bulman S.R."/>
            <person name="Smith G.R."/>
        </authorList>
    </citation>
    <scope>NUCLEOTIDE SEQUENCE</scope>
    <source>
        <strain evidence="18">Oxford</strain>
    </source>
</reference>
<dbReference type="InterPro" id="IPR036397">
    <property type="entry name" value="RNaseH_sf"/>
</dbReference>
<dbReference type="FunFam" id="3.30.420.10:FF:000033">
    <property type="entry name" value="Exodeoxyribonuclease I"/>
    <property type="match status" value="1"/>
</dbReference>
<proteinExistence type="predicted"/>
<feature type="binding site" evidence="15">
    <location>
        <position position="9"/>
    </location>
    <ligand>
        <name>Mg(2+)</name>
        <dbReference type="ChEBI" id="CHEBI:18420"/>
        <label>1</label>
    </ligand>
</feature>
<dbReference type="InterPro" id="IPR022894">
    <property type="entry name" value="Oligoribonuclease"/>
</dbReference>
<accession>A0A937AC89</accession>
<dbReference type="CDD" id="cd06138">
    <property type="entry name" value="ExoI_N"/>
    <property type="match status" value="1"/>
</dbReference>
<gene>
    <name evidence="18" type="ORF">EU981_01945</name>
</gene>
<dbReference type="Pfam" id="PF08411">
    <property type="entry name" value="ExoI_SH3"/>
    <property type="match status" value="1"/>
</dbReference>
<evidence type="ECO:0000256" key="6">
    <source>
        <dbReference type="ARBA" id="ARBA00022763"/>
    </source>
</evidence>
<evidence type="ECO:0000256" key="14">
    <source>
        <dbReference type="PIRSR" id="PIRSR000977-1"/>
    </source>
</evidence>
<dbReference type="PANTHER" id="PTHR11046:SF11">
    <property type="entry name" value="EXODEOXYRIBONUCLEASE I"/>
    <property type="match status" value="1"/>
</dbReference>
<keyword evidence="8" id="KW-0269">Exonuclease</keyword>
<dbReference type="AlphaFoldDB" id="A0A937AC89"/>
<dbReference type="PIRSF" id="PIRSF000977">
    <property type="entry name" value="Exodeoxyribonuclease_I"/>
    <property type="match status" value="1"/>
</dbReference>
<dbReference type="EMBL" id="SEOL01000002">
    <property type="protein sequence ID" value="MBL0848853.1"/>
    <property type="molecule type" value="Genomic_DNA"/>
</dbReference>
<dbReference type="GO" id="GO:0003677">
    <property type="term" value="F:DNA binding"/>
    <property type="evidence" value="ECO:0007669"/>
    <property type="project" value="UniProtKB-KW"/>
</dbReference>
<dbReference type="GO" id="GO:0046872">
    <property type="term" value="F:metal ion binding"/>
    <property type="evidence" value="ECO:0007669"/>
    <property type="project" value="UniProtKB-KW"/>
</dbReference>
<dbReference type="InterPro" id="IPR013620">
    <property type="entry name" value="Exonuc_1_SH3"/>
</dbReference>
<evidence type="ECO:0000256" key="3">
    <source>
        <dbReference type="ARBA" id="ARBA00019900"/>
    </source>
</evidence>
<comment type="subunit">
    <text evidence="13">Monomer. Interacts with ssb (via C-terminus); this interaction stimulates the exonuclease activity by recruiting the enzyme to its substrate.</text>
</comment>
<keyword evidence="4" id="KW-0540">Nuclease</keyword>
<protein>
    <recommendedName>
        <fullName evidence="3">Exodeoxyribonuclease I</fullName>
        <ecNumber evidence="2">3.1.11.1</ecNumber>
    </recommendedName>
    <alternativeName>
        <fullName evidence="12">DNA deoxyribophosphodiesterase</fullName>
    </alternativeName>
</protein>
<evidence type="ECO:0000256" key="7">
    <source>
        <dbReference type="ARBA" id="ARBA00022801"/>
    </source>
</evidence>
<dbReference type="Gene3D" id="1.20.1280.70">
    <property type="entry name" value="Exonuclease ExoI, domain 3"/>
    <property type="match status" value="1"/>
</dbReference>
<feature type="binding site" evidence="14">
    <location>
        <position position="11"/>
    </location>
    <ligand>
        <name>substrate</name>
    </ligand>
</feature>
<dbReference type="SUPFAM" id="SSF53098">
    <property type="entry name" value="Ribonuclease H-like"/>
    <property type="match status" value="1"/>
</dbReference>
<feature type="binding site" evidence="15">
    <location>
        <position position="180"/>
    </location>
    <ligand>
        <name>Mg(2+)</name>
        <dbReference type="ChEBI" id="CHEBI:18420"/>
        <label>2</label>
    </ligand>
</feature>
<feature type="domain" description="ExoI SH3-like" evidence="16">
    <location>
        <begin position="196"/>
        <end position="349"/>
    </location>
</feature>
<dbReference type="InterPro" id="IPR034747">
    <property type="entry name" value="EXOI_SH3"/>
</dbReference>
<evidence type="ECO:0000256" key="15">
    <source>
        <dbReference type="PIRSR" id="PIRSR000977-2"/>
    </source>
</evidence>
<keyword evidence="6" id="KW-0227">DNA damage</keyword>
<feature type="binding site" evidence="14">
    <location>
        <position position="159"/>
    </location>
    <ligand>
        <name>substrate</name>
    </ligand>
</feature>
<dbReference type="GO" id="GO:0008310">
    <property type="term" value="F:single-stranded DNA 3'-5' DNA exonuclease activity"/>
    <property type="evidence" value="ECO:0007669"/>
    <property type="project" value="UniProtKB-EC"/>
</dbReference>
<sequence>MDKQFLIYDYETFGLDKSLDRPAQFASIRVDHQFKKIEDKHVFFCQPSDDYLPNPESVLKTGITPQQACRDGIVEADFCRKIHQILSEPNTCIVGYNNIRFDDEFSRYMLYRNLRDPYRWHWDNNNSRWDLMDVVRAYYVFCYEDMQWPLREDGLPSFRLEDVVAANGIDHGKAHDAEMDVHATLAIVQLLRRVHPKLFDYLYSYREKKCLEKLINIEEMEPLVHISGMLGAYRGNTTLIAPIARHPVNHNAVIVCDLSADIQVLEDLDSSELHTRLYTRREELGDFSAVPLKLVHTNKCPILLPIHKLSEKNAARLGIDIKRCLDNLTLLRKQKNISEKVIAMYQKDRFISSDNVDSQLYDGFFQDADRAMMDTILATDPEKLQTLDINSNDKRLKPLLFRYRARNFSHTLDSKEQERWREYRKTVFTQSRIDEYIEKLQLLYASHIESDKSKQLIHSLFEYLQQIFPEGVKVPFMNFTDNHKKNGLHSSSD</sequence>
<dbReference type="GO" id="GO:0000175">
    <property type="term" value="F:3'-5'-RNA exonuclease activity"/>
    <property type="evidence" value="ECO:0007669"/>
    <property type="project" value="InterPro"/>
</dbReference>
<dbReference type="Pfam" id="PF26016">
    <property type="entry name" value="ExoI_C"/>
    <property type="match status" value="1"/>
</dbReference>
<dbReference type="FunFam" id="3.30.1520.20:FF:000001">
    <property type="entry name" value="Exodeoxyribonuclease I"/>
    <property type="match status" value="1"/>
</dbReference>
<keyword evidence="9 15" id="KW-0460">Magnesium</keyword>
<dbReference type="InterPro" id="IPR058561">
    <property type="entry name" value="Exonuc_1_C"/>
</dbReference>
<feature type="domain" description="ExoI C-terminal" evidence="17">
    <location>
        <begin position="351"/>
        <end position="468"/>
    </location>
</feature>
<dbReference type="PROSITE" id="PS51785">
    <property type="entry name" value="EXOI_C"/>
    <property type="match status" value="1"/>
</dbReference>
<dbReference type="SMART" id="SM00479">
    <property type="entry name" value="EXOIII"/>
    <property type="match status" value="1"/>
</dbReference>
<evidence type="ECO:0000256" key="10">
    <source>
        <dbReference type="ARBA" id="ARBA00023125"/>
    </source>
</evidence>
<keyword evidence="10" id="KW-0238">DNA-binding</keyword>
<evidence type="ECO:0000313" key="18">
    <source>
        <dbReference type="EMBL" id="MBL0848853.1"/>
    </source>
</evidence>
<dbReference type="Proteomes" id="UP000736856">
    <property type="component" value="Unassembled WGS sequence"/>
</dbReference>
<dbReference type="Gene3D" id="1.10.287.1240">
    <property type="match status" value="1"/>
</dbReference>
<evidence type="ECO:0000256" key="2">
    <source>
        <dbReference type="ARBA" id="ARBA00012108"/>
    </source>
</evidence>
<evidence type="ECO:0000256" key="11">
    <source>
        <dbReference type="ARBA" id="ARBA00023204"/>
    </source>
</evidence>
<dbReference type="NCBIfam" id="NF008746">
    <property type="entry name" value="PRK11779.1"/>
    <property type="match status" value="1"/>
</dbReference>
<comment type="catalytic activity">
    <reaction evidence="1">
        <text>Exonucleolytic cleavage in the 3'- to 5'-direction to yield nucleoside 5'-phosphates.</text>
        <dbReference type="EC" id="3.1.11.1"/>
    </reaction>
</comment>
<dbReference type="EC" id="3.1.11.1" evidence="2"/>
<evidence type="ECO:0000256" key="5">
    <source>
        <dbReference type="ARBA" id="ARBA00022723"/>
    </source>
</evidence>
<keyword evidence="5 15" id="KW-0479">Metal-binding</keyword>
<evidence type="ECO:0000256" key="8">
    <source>
        <dbReference type="ARBA" id="ARBA00022839"/>
    </source>
</evidence>
<dbReference type="InterPro" id="IPR013520">
    <property type="entry name" value="Ribonucl_H"/>
</dbReference>
<dbReference type="InterPro" id="IPR038649">
    <property type="entry name" value="EXOI_SH3_sf"/>
</dbReference>
<organism evidence="18 19">
    <name type="scientific">Candidatus Liberibacter ctenarytainae</name>
    <dbReference type="NCBI Taxonomy" id="2020335"/>
    <lineage>
        <taxon>Bacteria</taxon>
        <taxon>Pseudomonadati</taxon>
        <taxon>Pseudomonadota</taxon>
        <taxon>Alphaproteobacteria</taxon>
        <taxon>Hyphomicrobiales</taxon>
        <taxon>Rhizobiaceae</taxon>
        <taxon>Liberibacter</taxon>
    </lineage>
</organism>
<dbReference type="InterPro" id="IPR023607">
    <property type="entry name" value="Exodeoxyribonuclease_I"/>
</dbReference>
<keyword evidence="11" id="KW-0234">DNA repair</keyword>
<dbReference type="Gene3D" id="3.30.1520.20">
    <property type="entry name" value="Exonuclease ExoI, domain 2"/>
    <property type="match status" value="1"/>
</dbReference>
<name>A0A937AC89_9HYPH</name>
<comment type="cofactor">
    <cofactor evidence="15">
        <name>Mg(2+)</name>
        <dbReference type="ChEBI" id="CHEBI:18420"/>
    </cofactor>
    <text evidence="15">Binds 2 Mg(2+) ions per monomer.</text>
</comment>
<feature type="binding site" evidence="15">
    <location>
        <position position="11"/>
    </location>
    <ligand>
        <name>Mg(2+)</name>
        <dbReference type="ChEBI" id="CHEBI:18420"/>
        <label>2</label>
    </ligand>
</feature>
<dbReference type="Gene3D" id="3.30.420.10">
    <property type="entry name" value="Ribonuclease H-like superfamily/Ribonuclease H"/>
    <property type="match status" value="1"/>
</dbReference>
<comment type="caution">
    <text evidence="18">The sequence shown here is derived from an EMBL/GenBank/DDBJ whole genome shotgun (WGS) entry which is preliminary data.</text>
</comment>
<dbReference type="InterPro" id="IPR012337">
    <property type="entry name" value="RNaseH-like_sf"/>
</dbReference>
<dbReference type="Pfam" id="PF00929">
    <property type="entry name" value="RNase_T"/>
    <property type="match status" value="1"/>
</dbReference>
<dbReference type="PROSITE" id="PS51784">
    <property type="entry name" value="EXOI_SH3"/>
    <property type="match status" value="1"/>
</dbReference>
<evidence type="ECO:0000259" key="17">
    <source>
        <dbReference type="PROSITE" id="PS51785"/>
    </source>
</evidence>
<evidence type="ECO:0000256" key="4">
    <source>
        <dbReference type="ARBA" id="ARBA00022722"/>
    </source>
</evidence>
<keyword evidence="7 18" id="KW-0378">Hydrolase</keyword>
<evidence type="ECO:0000256" key="1">
    <source>
        <dbReference type="ARBA" id="ARBA00000563"/>
    </source>
</evidence>
<dbReference type="PANTHER" id="PTHR11046">
    <property type="entry name" value="OLIGORIBONUCLEASE, MITOCHONDRIAL"/>
    <property type="match status" value="1"/>
</dbReference>
<evidence type="ECO:0000313" key="19">
    <source>
        <dbReference type="Proteomes" id="UP000736856"/>
    </source>
</evidence>
<evidence type="ECO:0000256" key="13">
    <source>
        <dbReference type="ARBA" id="ARBA00046792"/>
    </source>
</evidence>
<dbReference type="FunFam" id="1.20.1280.70:FF:000001">
    <property type="entry name" value="Exodeoxyribonuclease I"/>
    <property type="match status" value="1"/>
</dbReference>
<dbReference type="GO" id="GO:0006281">
    <property type="term" value="P:DNA repair"/>
    <property type="evidence" value="ECO:0007669"/>
    <property type="project" value="UniProtKB-KW"/>
</dbReference>
<evidence type="ECO:0000259" key="16">
    <source>
        <dbReference type="PROSITE" id="PS51784"/>
    </source>
</evidence>
<evidence type="ECO:0000256" key="9">
    <source>
        <dbReference type="ARBA" id="ARBA00022842"/>
    </source>
</evidence>